<feature type="transmembrane region" description="Helical" evidence="1">
    <location>
        <begin position="173"/>
        <end position="194"/>
    </location>
</feature>
<comment type="caution">
    <text evidence="2">The sequence shown here is derived from an EMBL/GenBank/DDBJ whole genome shotgun (WGS) entry which is preliminary data.</text>
</comment>
<protein>
    <recommendedName>
        <fullName evidence="4">DUF4386 family protein</fullName>
    </recommendedName>
</protein>
<evidence type="ECO:0000313" key="2">
    <source>
        <dbReference type="EMBL" id="MBC6450556.1"/>
    </source>
</evidence>
<name>A0ABR7LCX2_9PSEU</name>
<evidence type="ECO:0000313" key="3">
    <source>
        <dbReference type="Proteomes" id="UP000734823"/>
    </source>
</evidence>
<feature type="transmembrane region" description="Helical" evidence="1">
    <location>
        <begin position="200"/>
        <end position="216"/>
    </location>
</feature>
<feature type="transmembrane region" description="Helical" evidence="1">
    <location>
        <begin position="57"/>
        <end position="75"/>
    </location>
</feature>
<evidence type="ECO:0000256" key="1">
    <source>
        <dbReference type="SAM" id="Phobius"/>
    </source>
</evidence>
<dbReference type="RefSeq" id="WP_187223652.1">
    <property type="nucleotide sequence ID" value="NZ_JABVED010000017.1"/>
</dbReference>
<feature type="transmembrane region" description="Helical" evidence="1">
    <location>
        <begin position="12"/>
        <end position="37"/>
    </location>
</feature>
<reference evidence="2 3" key="1">
    <citation type="submission" date="2020-06" db="EMBL/GenBank/DDBJ databases">
        <title>Actinokineospora xiongansis sp. nov., isolated from soil of Baiyangdian.</title>
        <authorList>
            <person name="Zhang X."/>
        </authorList>
    </citation>
    <scope>NUCLEOTIDE SEQUENCE [LARGE SCALE GENOMIC DNA]</scope>
    <source>
        <strain evidence="2 3">HBU206404</strain>
    </source>
</reference>
<sequence length="235" mass="24192">MTNETDKSVPRWAGLTSIGGGLLLLVVFAWVIAFAGADPAGPAGPINKFPEIKTVRIVENGFYLAVLLLWIPLYLALCRGLARTAPALIGGALGLLGLGVLAVGAIPHAATSRLADLYHAPGATAADQATLALIWQGTQGIYDGLVLTGLLVMAAGIVLIGRALHADPAYGRGIAWLSILLGVVGLVAGTVVLIDPTSPAAALGVFALIAFHLVLGRKVHRLSKMVTPVMSMRTA</sequence>
<keyword evidence="1" id="KW-0812">Transmembrane</keyword>
<accession>A0ABR7LCX2</accession>
<evidence type="ECO:0008006" key="4">
    <source>
        <dbReference type="Google" id="ProtNLM"/>
    </source>
</evidence>
<dbReference type="EMBL" id="JABVED010000017">
    <property type="protein sequence ID" value="MBC6450556.1"/>
    <property type="molecule type" value="Genomic_DNA"/>
</dbReference>
<organism evidence="2 3">
    <name type="scientific">Actinokineospora xionganensis</name>
    <dbReference type="NCBI Taxonomy" id="2684470"/>
    <lineage>
        <taxon>Bacteria</taxon>
        <taxon>Bacillati</taxon>
        <taxon>Actinomycetota</taxon>
        <taxon>Actinomycetes</taxon>
        <taxon>Pseudonocardiales</taxon>
        <taxon>Pseudonocardiaceae</taxon>
        <taxon>Actinokineospora</taxon>
    </lineage>
</organism>
<keyword evidence="1" id="KW-0472">Membrane</keyword>
<dbReference type="Proteomes" id="UP000734823">
    <property type="component" value="Unassembled WGS sequence"/>
</dbReference>
<feature type="transmembrane region" description="Helical" evidence="1">
    <location>
        <begin position="141"/>
        <end position="161"/>
    </location>
</feature>
<keyword evidence="1" id="KW-1133">Transmembrane helix</keyword>
<gene>
    <name evidence="2" type="ORF">GPZ80_25690</name>
</gene>
<proteinExistence type="predicted"/>
<keyword evidence="3" id="KW-1185">Reference proteome</keyword>
<feature type="transmembrane region" description="Helical" evidence="1">
    <location>
        <begin position="87"/>
        <end position="110"/>
    </location>
</feature>